<dbReference type="InterPro" id="IPR020945">
    <property type="entry name" value="DMSO/NO3_reduct_chaperone"/>
</dbReference>
<accession>A0A4V1LQB0</accession>
<dbReference type="Pfam" id="PF02613">
    <property type="entry name" value="Nitrate_red_del"/>
    <property type="match status" value="1"/>
</dbReference>
<dbReference type="AlphaFoldDB" id="A0A4V1LQB0"/>
<dbReference type="Gene3D" id="1.10.3480.10">
    <property type="entry name" value="TorD-like"/>
    <property type="match status" value="1"/>
</dbReference>
<protein>
    <recommendedName>
        <fullName evidence="4">Dehydrogenase</fullName>
    </recommendedName>
</protein>
<comment type="caution">
    <text evidence="2">The sequence shown here is derived from an EMBL/GenBank/DDBJ whole genome shotgun (WGS) entry which is preliminary data.</text>
</comment>
<dbReference type="OrthoDB" id="13061at2"/>
<dbReference type="InterPro" id="IPR036411">
    <property type="entry name" value="TorD-like_sf"/>
</dbReference>
<name>A0A4V1LQB0_9BACT</name>
<evidence type="ECO:0008006" key="4">
    <source>
        <dbReference type="Google" id="ProtNLM"/>
    </source>
</evidence>
<dbReference type="STRING" id="877500.GCA_000935065_02884"/>
<dbReference type="Proteomes" id="UP000290191">
    <property type="component" value="Unassembled WGS sequence"/>
</dbReference>
<dbReference type="InterPro" id="IPR050289">
    <property type="entry name" value="TorD/DmsD_chaperones"/>
</dbReference>
<dbReference type="RefSeq" id="WP_129081405.1">
    <property type="nucleotide sequence ID" value="NZ_CP041070.1"/>
</dbReference>
<organism evidence="2 3">
    <name type="scientific">Halarcobacter anaerophilus</name>
    <dbReference type="NCBI Taxonomy" id="877500"/>
    <lineage>
        <taxon>Bacteria</taxon>
        <taxon>Pseudomonadati</taxon>
        <taxon>Campylobacterota</taxon>
        <taxon>Epsilonproteobacteria</taxon>
        <taxon>Campylobacterales</taxon>
        <taxon>Arcobacteraceae</taxon>
        <taxon>Halarcobacter</taxon>
    </lineage>
</organism>
<dbReference type="SUPFAM" id="SSF89155">
    <property type="entry name" value="TorD-like"/>
    <property type="match status" value="1"/>
</dbReference>
<evidence type="ECO:0000313" key="2">
    <source>
        <dbReference type="EMBL" id="RXJ64068.1"/>
    </source>
</evidence>
<dbReference type="PANTHER" id="PTHR34227:SF1">
    <property type="entry name" value="DIMETHYL SULFOXIDE REDUCTASE CHAPERONE-RELATED"/>
    <property type="match status" value="1"/>
</dbReference>
<reference evidence="2 3" key="1">
    <citation type="submission" date="2017-10" db="EMBL/GenBank/DDBJ databases">
        <title>Genomics of the genus Arcobacter.</title>
        <authorList>
            <person name="Perez-Cataluna A."/>
            <person name="Figueras M.J."/>
        </authorList>
    </citation>
    <scope>NUCLEOTIDE SEQUENCE [LARGE SCALE GENOMIC DNA]</scope>
    <source>
        <strain evidence="2 3">DSM 24636</strain>
    </source>
</reference>
<gene>
    <name evidence="2" type="ORF">CRV06_03770</name>
</gene>
<dbReference type="PANTHER" id="PTHR34227">
    <property type="entry name" value="CHAPERONE PROTEIN YCDY"/>
    <property type="match status" value="1"/>
</dbReference>
<keyword evidence="3" id="KW-1185">Reference proteome</keyword>
<sequence length="212" mass="25163">MNDYKVLGYMASLFSQFLYNPLKEEEWEKIKKEEILLEWFIHSDDSNSLQGNKFWKNSHFQENYLDLATDYVDLFICDEISLKAPPYGSFYLDVTGELYSEESDRVKEFYTRCSFFTKVLLEQPADFIAIELEFLSMLLYNANKDEVYKEVLKNFLEENFLSWVNVWAEDTKNNAKSNFYKGLGAHMKNFCDLLSKEFCINNIEKKVFRKAS</sequence>
<proteinExistence type="predicted"/>
<keyword evidence="1" id="KW-0143">Chaperone</keyword>
<evidence type="ECO:0000313" key="3">
    <source>
        <dbReference type="Proteomes" id="UP000290191"/>
    </source>
</evidence>
<dbReference type="EMBL" id="PDKO01000002">
    <property type="protein sequence ID" value="RXJ64068.1"/>
    <property type="molecule type" value="Genomic_DNA"/>
</dbReference>
<evidence type="ECO:0000256" key="1">
    <source>
        <dbReference type="ARBA" id="ARBA00023186"/>
    </source>
</evidence>